<dbReference type="RefSeq" id="WP_239675292.1">
    <property type="nucleotide sequence ID" value="NZ_CP070499.1"/>
</dbReference>
<proteinExistence type="predicted"/>
<dbReference type="PANTHER" id="PTHR35801:SF1">
    <property type="entry name" value="PHOSPHOSERINE PHOSPHATASE RSBX"/>
    <property type="match status" value="1"/>
</dbReference>
<dbReference type="SMART" id="SM00331">
    <property type="entry name" value="PP2C_SIG"/>
    <property type="match status" value="1"/>
</dbReference>
<dbReference type="Gene3D" id="3.60.40.10">
    <property type="entry name" value="PPM-type phosphatase domain"/>
    <property type="match status" value="1"/>
</dbReference>
<dbReference type="InterPro" id="IPR039248">
    <property type="entry name" value="Ptase_RsbX"/>
</dbReference>
<keyword evidence="3" id="KW-1185">Reference proteome</keyword>
<gene>
    <name evidence="2" type="ORF">JQS43_16450</name>
</gene>
<organism evidence="2 3">
    <name type="scientific">Natronosporangium hydrolyticum</name>
    <dbReference type="NCBI Taxonomy" id="2811111"/>
    <lineage>
        <taxon>Bacteria</taxon>
        <taxon>Bacillati</taxon>
        <taxon>Actinomycetota</taxon>
        <taxon>Actinomycetes</taxon>
        <taxon>Micromonosporales</taxon>
        <taxon>Micromonosporaceae</taxon>
        <taxon>Natronosporangium</taxon>
    </lineage>
</organism>
<dbReference type="EMBL" id="CP070499">
    <property type="protein sequence ID" value="QSB13214.1"/>
    <property type="molecule type" value="Genomic_DNA"/>
</dbReference>
<dbReference type="Gene3D" id="3.30.565.10">
    <property type="entry name" value="Histidine kinase-like ATPase, C-terminal domain"/>
    <property type="match status" value="1"/>
</dbReference>
<evidence type="ECO:0000313" key="2">
    <source>
        <dbReference type="EMBL" id="QSB13214.1"/>
    </source>
</evidence>
<evidence type="ECO:0000313" key="3">
    <source>
        <dbReference type="Proteomes" id="UP000662857"/>
    </source>
</evidence>
<dbReference type="Proteomes" id="UP000662857">
    <property type="component" value="Chromosome"/>
</dbReference>
<dbReference type="KEGG" id="nhy:JQS43_16450"/>
<reference evidence="2" key="1">
    <citation type="submission" date="2021-02" db="EMBL/GenBank/DDBJ databases">
        <title>Natrosporangium hydrolyticum gen. nov., sp. nov, a haloalkaliphilic actinobacterium from a soda solonchak soil.</title>
        <authorList>
            <person name="Sorokin D.Y."/>
            <person name="Khijniak T.V."/>
            <person name="Zakharycheva A.P."/>
            <person name="Boueva O.V."/>
            <person name="Ariskina E.V."/>
            <person name="Hahnke R.L."/>
            <person name="Bunk B."/>
            <person name="Sproer C."/>
            <person name="Schumann P."/>
            <person name="Evtushenko L.I."/>
            <person name="Kublanov I.V."/>
        </authorList>
    </citation>
    <scope>NUCLEOTIDE SEQUENCE</scope>
    <source>
        <strain evidence="2">DSM 106523</strain>
    </source>
</reference>
<dbReference type="InterPro" id="IPR036890">
    <property type="entry name" value="HATPase_C_sf"/>
</dbReference>
<feature type="domain" description="PPM-type phosphatase" evidence="1">
    <location>
        <begin position="146"/>
        <end position="344"/>
    </location>
</feature>
<sequence>MTAPVTIPEYQTLSVPIDHESAVAYASGLARERAADYQLSGGLIEQAAVVASELASNIYKHAAGGFLLLGPAAPGAGLHIWALDTGPGMADLQQCLVDGYSTTGTLGAGLGAVRRMATDAAIWSRPAQGTVISARLHAGRGGPATLPGIDAAAFCLAADLGRDLSGDDMVPGDAYAFAEPPAGATLLVVDGLGHGPDAAAAASAAVTAFGAQADQPLPGLLTYLHRALRGTRGAAATVLRIHPDRIDSCGVGNISGVILRAGRPGQQLVGQPGTLGVRIPAPQVRPYQLRAGDTLVLFSDGITSHWWREADGEVLYQPPGTLLGYLAGWHRCRHDDATAVALRPTRLRHAAD</sequence>
<accession>A0A895Y657</accession>
<dbReference type="SUPFAM" id="SSF55874">
    <property type="entry name" value="ATPase domain of HSP90 chaperone/DNA topoisomerase II/histidine kinase"/>
    <property type="match status" value="1"/>
</dbReference>
<protein>
    <submittedName>
        <fullName evidence="2">SpoIIE family protein phosphatase</fullName>
    </submittedName>
</protein>
<dbReference type="Pfam" id="PF07228">
    <property type="entry name" value="SpoIIE"/>
    <property type="match status" value="1"/>
</dbReference>
<dbReference type="InterPro" id="IPR001932">
    <property type="entry name" value="PPM-type_phosphatase-like_dom"/>
</dbReference>
<dbReference type="InterPro" id="IPR036457">
    <property type="entry name" value="PPM-type-like_dom_sf"/>
</dbReference>
<name>A0A895Y657_9ACTN</name>
<evidence type="ECO:0000259" key="1">
    <source>
        <dbReference type="SMART" id="SM00331"/>
    </source>
</evidence>
<dbReference type="AlphaFoldDB" id="A0A895Y657"/>
<dbReference type="SUPFAM" id="SSF81606">
    <property type="entry name" value="PP2C-like"/>
    <property type="match status" value="1"/>
</dbReference>
<dbReference type="PANTHER" id="PTHR35801">
    <property type="entry name" value="PHOSPHOSERINE PHOSPHATASE RSBX"/>
    <property type="match status" value="1"/>
</dbReference>